<organism evidence="3 4">
    <name type="scientific">Treponema bryantii</name>
    <dbReference type="NCBI Taxonomy" id="163"/>
    <lineage>
        <taxon>Bacteria</taxon>
        <taxon>Pseudomonadati</taxon>
        <taxon>Spirochaetota</taxon>
        <taxon>Spirochaetia</taxon>
        <taxon>Spirochaetales</taxon>
        <taxon>Treponemataceae</taxon>
        <taxon>Treponema</taxon>
    </lineage>
</organism>
<gene>
    <name evidence="3" type="ORF">SAMN04487775_101325</name>
</gene>
<feature type="region of interest" description="Disordered" evidence="1">
    <location>
        <begin position="255"/>
        <end position="275"/>
    </location>
</feature>
<dbReference type="OrthoDB" id="363270at2"/>
<reference evidence="4" key="1">
    <citation type="submission" date="2016-10" db="EMBL/GenBank/DDBJ databases">
        <authorList>
            <person name="Varghese N."/>
            <person name="Submissions S."/>
        </authorList>
    </citation>
    <scope>NUCLEOTIDE SEQUENCE [LARGE SCALE GENOMIC DNA]</scope>
    <source>
        <strain evidence="4">XBD1002</strain>
    </source>
</reference>
<dbReference type="PROSITE" id="PS51257">
    <property type="entry name" value="PROKAR_LIPOPROTEIN"/>
    <property type="match status" value="1"/>
</dbReference>
<dbReference type="InterPro" id="IPR013783">
    <property type="entry name" value="Ig-like_fold"/>
</dbReference>
<dbReference type="Proteomes" id="UP000182737">
    <property type="component" value="Unassembled WGS sequence"/>
</dbReference>
<evidence type="ECO:0000313" key="3">
    <source>
        <dbReference type="EMBL" id="SFI43010.1"/>
    </source>
</evidence>
<dbReference type="EMBL" id="FORI01000001">
    <property type="protein sequence ID" value="SFI43010.1"/>
    <property type="molecule type" value="Genomic_DNA"/>
</dbReference>
<sequence length="3493" mass="381556">MKKLRIALLTTLSLFLFLSCEIGLGASVDTEAPALEITNPPSDSVIRDEFSITGTWADDGTISGVSVELVRLDNRTSYPFTGTVTKDSHDHKKGVWKIVINPKENNIIDGTYEALVAITDDGGHTTTMARSFTLDNTPPIMLLSRPSVPFSQSGFDNYGRSFTLEGKAADDSGVSLIEMKVFDLNGSNSVPLKTIELKNVPLTIDQDVAVFASDDEVMKKNYAAIYGHTDANGNIKSDEMNNTEQRYCTITIYDDSQRYPSDGSSQTDSDKRGNSTDVYYMDTDIAALLQGKYKITELYSMLNGSYGIKNARGAEAAAEIQSVKKILNNAKVNKSKFSINPSNNPKYIVTSAVVKQSDKTLRDIDYQFTAGNRYLEVEITPGLDGYAIEPDTVGVYLQECDENGVLVDGAPKICLIGKGSANHVLALPEGEIPSADSKVGVMTVSGKTYKFKTSKTLDKKNYFEVNPDNPDDENYKLNIGKFYAVIVEGNDSQGAENGKILGEGLYAFQLVSSGEKIELTATGSPEYISTEEVAWNNTEIYADNKYTVTLNWNGGEAPYDIYRLGKDDKVKTVTEQVVVNGEAIWQTTEEFTYDELHALAPSGKVFPDTLTYQIKRNGDVISIDALVKIRTDSEKPRVSINQITNSYYKESDKKYYVRNVAGNECDISGIATDDTGIKNIKLVIPGLAQTFTTTDSRFSFHDVELSTLSNNVTAQIVATDVAGNVASIADEVEINFVFDTTAPAGVHEIDAKQKDLYFRVGDGNNGAGSKYSKDSYGNSSTIKIRGKFDDGQYVVYSEDPKAYSIKNTSNASGLAMIYYKVFDTEPDKDALKNFEDNYASSTSSYKADGYFKPLETPVKYNVSKNLSDGTTETKEIETNYEATISGFDHTENYLALVAVDNVGNAALERVKVVTGEGENDYTVYGMYVMNNDTENPTITPGKAFEENLYVNSTLTQNLVIYGIAEDTAAGIDSITVKVNGKEIPAAGTTPEQTEANGTIKFFKGDVSNETNDQDEVTKTIIIYTENGVSKTKEIRTEYKDITKFDDHKLFWELEIKPTVFDGVNSGNVSVYATVKDKAGTGNSQTVTIATVNVDKTAPTAEIRTPCKAGDTDISVNKLIEVSGIASDKSQIEKVLGLYYKAGEAAKPDDNTTTENLSASGWITIDANADDKNNWSFKGIDTRKLPDGEISMTVAVKDMAGNIGYAAPINVTVDQDSDRPVLNLSQIGKELTTIKTKNVYGSIRDDDGTVKKFWYWPKYKNGVEIAPPTTAPEDNDDKGWIPVTVSGNSWSIDSTESDGETTWFFAVEDAEGTIFWTCAKDENDADDTLSQPYILYKGEIVKDNNSTGISFKYDTNPPTALHLYLYRPEPRDNSLPALTLSDVIDNASAEDWKEDSKIAFGGNYQTLFAKVIVSESTGMKKLEGSAGSLPTSSPVSISYKDSQTLKYENIKEIHENDSETYTYYLGPIEMDNTEEHTLTVTVEDAVENKGYISRIIIVDNTAPDEITGVKPAKGKAQTGVVNYRGGVSDNKGGSGILYKEDESGNVTEYGLKYYIPKFSEKDSQPKSIDSSKWLEVTTPGASSWEIEFANLGSDIGYNAETYEVGTDYSGYETAQDSGLYDIPVWFRLEDNVGNVGYNNTNAITYNPNADRPTIDFTYPVHDKTDTVTGLSYVSMGGTITISGMAADDDGISAVYLQFDTNGDGLYEADEFDYPEDPDKSIIPGVNNPLTGAPEIGICATGTKSWYYTMSLNGYTGLNAEEHHRTLNVRAIAIEKDDDKDEDEQLYSAWTKNPLHISVNNNVPNFSEIKLKRFSITPTADNLNTTALTNATLAELDYSNGMYINGSETWYLVGDVVITTGSLANLTISGKDITDLSYVVGAAGNTIIAKTETTDGEVKKITFAIPIELKNGSFTGNWSTELYAEDTTNGSPRNNKYPLVINLDNEAPIFADKNADGTLKLYKNAYGKSGVELSRQNSEHYVQNSNGAAFTLAGKVTENGSGFSRLVFYYYREKEDHSNKRIYNPMEVYKNGTNTNLNCVDLAATQTDGAVSINSEGLPVLYLASVDQNTAVTLKSESIKNNKNIRKGGLVKIGGVYRTIEDVKDRDTSGEITFTPSCSGTYTEAEFVYGMVVDNNGESEKSDGSIKGDDGDGMLESFIKAGTDYTWDATIDSKHIPDGPIEIHCVVFDNAGNSNHGKTLTNVSNNPPRITSVKLGTDLNRDNKFVLGSNADDPNSEFQTYYANDNKSTKTGKDKWTLNTKTESENDTWWIAKKDLVVIPEFVGGNGQIYYHYAKTTGESATEIETAHKGALSDFEALLSSDLSIRQTLTEEDEATLSASQQDNSIGAIILKNDSSDGLGKLSTSVGENGVNLYTFSFWDSTDECTVGNDSQWSVLNIRFQQDLVDNTAPTGSITPFYWESRNKNSLVYDNKGNALGHIELPSDLSENFTDDGIGVRDNKDPKVSGKIKIEGEAFDETLLKSIELTFDDKLVKATYNETEKLWTYSEKPEGFDLEIADEHGPLQTGHSVTWTYTVDTSKINNMAAANVSITLEVKDASSAVTGGNGSSVSPYQVDVVPYITGITTAFSAKLKSSIREAYSRTALGHYIAREDETITIKGFNISSTGEVSLDASTLTQSGPYSLTVNGIETLNNLNNNNACGSYEGSITESSLYSDKATYAYNRMPNRTSNSLLTDDVVIDIWQFDSNAAVPRSGELREPIMSINPKTGKIGLAFVSGPGDFAMAGGLGDKYDANSNNDPTKDIYSYSLWQNNFATYNNIAFAYDALGFAHATGTGLDTNPGSGSLHAGRFSYFYNRWGRSGTDTAANYKGAKAVRLESLAVPGWSKSDADYSKEMTTNNKTAVPYWTRVTKDFDASYMQNLAGNIPTATINKLLLKGAVPDSDSLTETRFYSPSLVTTVHGTGNTSTTAVYLAYYDSSQGQIRFRYSSSIPESWVSGETRTKPDNKTEVVSTTFEKWSVGIDNTVTVNENYNEEYLTGAEIALDENGKYNGLGSFQGDTHHALNDVDDFVDNLGYFKKTGDFEAYMEANTDHFSLIAGTDYQLNSNGQKNEADFIVEDIADKLIEVDAIDNDGNAAEEKYVRYRKTKIDKNAIVIDGNDYFKFVNVNGVKHLRKSGTSNAYIVEGEGTETKLKYNFAANNPLYGQYTYQVADLATDEKAAAIKNYGYPVFVRIKGGDGKPVDSGTCEYLIPTIETVKIPVHQKQKYPSGYNTGYTAYKYVAIDAMAGSDAEHDKVVAVWYDGTNCLYAYNDNPTSGKDNGAAGGWKGNKVIFTEGGEHCTVKLDSGGGVHIAAYVDGSLRYAHLDSPAAEYNEATDSVKVDSFTITGERITLDVGKDSSGNFIPYISYFNGTARLPCVAKLVVPAGSTPDYKAQGTGTDDGEDMFTGNWEISLVPSPKTLTTNYYDKMNICLWKKNGTIVRGDDAGFTISKTKTTKDNSSGTTNGNIYGNGTANPILGYAIESTSGTCLETAQMK</sequence>
<dbReference type="RefSeq" id="WP_074929912.1">
    <property type="nucleotide sequence ID" value="NZ_FORI01000001.1"/>
</dbReference>
<keyword evidence="2" id="KW-0732">Signal</keyword>
<evidence type="ECO:0000313" key="4">
    <source>
        <dbReference type="Proteomes" id="UP000182737"/>
    </source>
</evidence>
<name>A0A1I3I560_9SPIR</name>
<feature type="compositionally biased region" description="Polar residues" evidence="1">
    <location>
        <begin position="258"/>
        <end position="267"/>
    </location>
</feature>
<protein>
    <submittedName>
        <fullName evidence="3">Uncharacterized protein</fullName>
    </submittedName>
</protein>
<feature type="signal peptide" evidence="2">
    <location>
        <begin position="1"/>
        <end position="25"/>
    </location>
</feature>
<evidence type="ECO:0000256" key="2">
    <source>
        <dbReference type="SAM" id="SignalP"/>
    </source>
</evidence>
<accession>A0A1I3I560</accession>
<evidence type="ECO:0000256" key="1">
    <source>
        <dbReference type="SAM" id="MobiDB-lite"/>
    </source>
</evidence>
<dbReference type="Gene3D" id="2.60.40.10">
    <property type="entry name" value="Immunoglobulins"/>
    <property type="match status" value="1"/>
</dbReference>
<proteinExistence type="predicted"/>
<feature type="chain" id="PRO_5010289542" evidence="2">
    <location>
        <begin position="26"/>
        <end position="3493"/>
    </location>
</feature>
<keyword evidence="4" id="KW-1185">Reference proteome</keyword>